<name>A0A7W5JVG6_9ACTN</name>
<feature type="chain" id="PRO_5038954219" description="WD40-like Beta Propeller Repeat" evidence="1">
    <location>
        <begin position="27"/>
        <end position="614"/>
    </location>
</feature>
<proteinExistence type="predicted"/>
<keyword evidence="3" id="KW-1185">Reference proteome</keyword>
<sequence length="614" mass="65550">MTRWRRWWVALLLCGAGAGLVPISTAAAAPASDAGVGTVVADLGPDSQHGKPGFSHGGAYYSHLVPSGDQCDLHLYDVAARRDLGLVHAHVVCDSSLTRWAAQADTLQWQVNVSAGEITVYAWDAASRQVSVLAPDAHVTGVTGLSADGAYLSFTGRSDLHPAPPGSSTQSAPFTYDRAARSSVPLSTTQKEIRFHSWSPTGHRFVAEVYSGAPDYSEDGCFGSGTSCQVPPGARVYNDSASWSGDGTAVIVNRWSDSRPVVYDFGNGSVVSLPTTYGFPFFTFFVGRSARWVVGYYAYPGAFLWDRQTGKAVEIPTQDAVWASPDGKYLLYRSAPYAYHYRNVATGADALATYRGTRYPGRIDGYWTKDGSSHLGIGPGGCSSVRQWSPATNTVSLFGPPSPEACYYVPEKFETDPLPSSASGRFGVVYKGPSGSASTEYIADLRRHVLLGPVKGHGEDFAPAGSELLAIRQPISEGVERLLLVDPTPVPDVDDKPRWSSATPSTGTASTVEVGQQVHVVLGASDLQGTPVNLYFRWRTTDGTPVASPPRGWSCERRRLAAGATVSDCTFAPPKDYTAVRFLDVSATNYVTGAQSDTRSYRLAAKPTPRSSGG</sequence>
<organism evidence="2 3">
    <name type="scientific">Microlunatus antarcticus</name>
    <dbReference type="NCBI Taxonomy" id="53388"/>
    <lineage>
        <taxon>Bacteria</taxon>
        <taxon>Bacillati</taxon>
        <taxon>Actinomycetota</taxon>
        <taxon>Actinomycetes</taxon>
        <taxon>Propionibacteriales</taxon>
        <taxon>Propionibacteriaceae</taxon>
        <taxon>Microlunatus</taxon>
    </lineage>
</organism>
<dbReference type="AlphaFoldDB" id="A0A7W5JVG6"/>
<gene>
    <name evidence="2" type="ORF">FHX39_001932</name>
</gene>
<dbReference type="SUPFAM" id="SSF82171">
    <property type="entry name" value="DPP6 N-terminal domain-like"/>
    <property type="match status" value="1"/>
</dbReference>
<protein>
    <recommendedName>
        <fullName evidence="4">WD40-like Beta Propeller Repeat</fullName>
    </recommendedName>
</protein>
<accession>A0A7W5JVG6</accession>
<comment type="caution">
    <text evidence="2">The sequence shown here is derived from an EMBL/GenBank/DDBJ whole genome shotgun (WGS) entry which is preliminary data.</text>
</comment>
<evidence type="ECO:0000313" key="3">
    <source>
        <dbReference type="Proteomes" id="UP000565572"/>
    </source>
</evidence>
<evidence type="ECO:0000256" key="1">
    <source>
        <dbReference type="SAM" id="SignalP"/>
    </source>
</evidence>
<dbReference type="EMBL" id="JACHZG010000001">
    <property type="protein sequence ID" value="MBB3326988.1"/>
    <property type="molecule type" value="Genomic_DNA"/>
</dbReference>
<evidence type="ECO:0008006" key="4">
    <source>
        <dbReference type="Google" id="ProtNLM"/>
    </source>
</evidence>
<evidence type="ECO:0000313" key="2">
    <source>
        <dbReference type="EMBL" id="MBB3326988.1"/>
    </source>
</evidence>
<dbReference type="Proteomes" id="UP000565572">
    <property type="component" value="Unassembled WGS sequence"/>
</dbReference>
<reference evidence="2 3" key="1">
    <citation type="submission" date="2020-08" db="EMBL/GenBank/DDBJ databases">
        <title>Sequencing the genomes of 1000 actinobacteria strains.</title>
        <authorList>
            <person name="Klenk H.-P."/>
        </authorList>
    </citation>
    <scope>NUCLEOTIDE SEQUENCE [LARGE SCALE GENOMIC DNA]</scope>
    <source>
        <strain evidence="2 3">DSM 11053</strain>
    </source>
</reference>
<keyword evidence="1" id="KW-0732">Signal</keyword>
<feature type="signal peptide" evidence="1">
    <location>
        <begin position="1"/>
        <end position="26"/>
    </location>
</feature>
<dbReference type="RefSeq" id="WP_183337898.1">
    <property type="nucleotide sequence ID" value="NZ_JACHZG010000001.1"/>
</dbReference>